<feature type="transmembrane region" description="Helical" evidence="1">
    <location>
        <begin position="37"/>
        <end position="54"/>
    </location>
</feature>
<evidence type="ECO:0000256" key="1">
    <source>
        <dbReference type="SAM" id="Phobius"/>
    </source>
</evidence>
<reference evidence="2 3" key="1">
    <citation type="submission" date="2018-12" db="EMBL/GenBank/DDBJ databases">
        <title>Genome sequence from the cellulolytic species, Caldicellulosiruptor changbaiensis.</title>
        <authorList>
            <person name="Blumer-Schuette S.E."/>
            <person name="Mendoza C."/>
        </authorList>
    </citation>
    <scope>NUCLEOTIDE SEQUENCE [LARGE SCALE GENOMIC DNA]</scope>
    <source>
        <strain evidence="2 3">CBS-Z</strain>
    </source>
</reference>
<dbReference type="KEGG" id="ccha:ELD05_04905"/>
<dbReference type="RefSeq" id="WP_127351568.1">
    <property type="nucleotide sequence ID" value="NZ_CP034791.1"/>
</dbReference>
<evidence type="ECO:0000313" key="3">
    <source>
        <dbReference type="Proteomes" id="UP000282930"/>
    </source>
</evidence>
<proteinExistence type="predicted"/>
<protein>
    <submittedName>
        <fullName evidence="2">Uncharacterized protein</fullName>
    </submittedName>
</protein>
<dbReference type="Proteomes" id="UP000282930">
    <property type="component" value="Chromosome"/>
</dbReference>
<keyword evidence="1" id="KW-0472">Membrane</keyword>
<organism evidence="2 3">
    <name type="scientific">Caldicellulosiruptor changbaiensis</name>
    <dbReference type="NCBI Taxonomy" id="1222016"/>
    <lineage>
        <taxon>Bacteria</taxon>
        <taxon>Bacillati</taxon>
        <taxon>Bacillota</taxon>
        <taxon>Bacillota incertae sedis</taxon>
        <taxon>Caldicellulosiruptorales</taxon>
        <taxon>Caldicellulosiruptoraceae</taxon>
        <taxon>Caldicellulosiruptor</taxon>
    </lineage>
</organism>
<sequence length="98" mass="11542">MKINKTFVFFLITATICLSFLLFLVQQFSDEKISMGLLIILFFLLMAQAVYIFFDAKNRGEKYYFLWGLFGLLNFPSSLIIYLLITRVILKDKNKTTY</sequence>
<name>A0A3T0D4V6_9FIRM</name>
<dbReference type="EMBL" id="CP034791">
    <property type="protein sequence ID" value="AZT90042.1"/>
    <property type="molecule type" value="Genomic_DNA"/>
</dbReference>
<keyword evidence="1" id="KW-1133">Transmembrane helix</keyword>
<accession>A0A3T0D4V6</accession>
<feature type="transmembrane region" description="Helical" evidence="1">
    <location>
        <begin position="66"/>
        <end position="85"/>
    </location>
</feature>
<keyword evidence="3" id="KW-1185">Reference proteome</keyword>
<keyword evidence="1" id="KW-0812">Transmembrane</keyword>
<gene>
    <name evidence="2" type="ORF">ELD05_04905</name>
</gene>
<evidence type="ECO:0000313" key="2">
    <source>
        <dbReference type="EMBL" id="AZT90042.1"/>
    </source>
</evidence>
<feature type="transmembrane region" description="Helical" evidence="1">
    <location>
        <begin position="6"/>
        <end position="25"/>
    </location>
</feature>
<dbReference type="AlphaFoldDB" id="A0A3T0D4V6"/>